<comment type="caution">
    <text evidence="3">The sequence shown here is derived from an EMBL/GenBank/DDBJ whole genome shotgun (WGS) entry which is preliminary data.</text>
</comment>
<protein>
    <submittedName>
        <fullName evidence="3">Uncharacterized protein</fullName>
    </submittedName>
</protein>
<organism evidence="3 4">
    <name type="scientific">Channa striata</name>
    <name type="common">Snakehead murrel</name>
    <name type="synonym">Ophicephalus striatus</name>
    <dbReference type="NCBI Taxonomy" id="64152"/>
    <lineage>
        <taxon>Eukaryota</taxon>
        <taxon>Metazoa</taxon>
        <taxon>Chordata</taxon>
        <taxon>Craniata</taxon>
        <taxon>Vertebrata</taxon>
        <taxon>Euteleostomi</taxon>
        <taxon>Actinopterygii</taxon>
        <taxon>Neopterygii</taxon>
        <taxon>Teleostei</taxon>
        <taxon>Neoteleostei</taxon>
        <taxon>Acanthomorphata</taxon>
        <taxon>Anabantaria</taxon>
        <taxon>Anabantiformes</taxon>
        <taxon>Channoidei</taxon>
        <taxon>Channidae</taxon>
        <taxon>Channa</taxon>
    </lineage>
</organism>
<keyword evidence="2" id="KW-0732">Signal</keyword>
<evidence type="ECO:0000256" key="1">
    <source>
        <dbReference type="SAM" id="MobiDB-lite"/>
    </source>
</evidence>
<accession>A0AA88LXQ4</accession>
<dbReference type="Proteomes" id="UP001187415">
    <property type="component" value="Unassembled WGS sequence"/>
</dbReference>
<evidence type="ECO:0000313" key="4">
    <source>
        <dbReference type="Proteomes" id="UP001187415"/>
    </source>
</evidence>
<feature type="chain" id="PRO_5041677262" evidence="2">
    <location>
        <begin position="22"/>
        <end position="70"/>
    </location>
</feature>
<reference evidence="3" key="1">
    <citation type="submission" date="2023-07" db="EMBL/GenBank/DDBJ databases">
        <title>Chromosome-level Genome Assembly of Striped Snakehead (Channa striata).</title>
        <authorList>
            <person name="Liu H."/>
        </authorList>
    </citation>
    <scope>NUCLEOTIDE SEQUENCE</scope>
    <source>
        <strain evidence="3">Gz</strain>
        <tissue evidence="3">Muscle</tissue>
    </source>
</reference>
<proteinExistence type="predicted"/>
<evidence type="ECO:0000256" key="2">
    <source>
        <dbReference type="SAM" id="SignalP"/>
    </source>
</evidence>
<feature type="signal peptide" evidence="2">
    <location>
        <begin position="1"/>
        <end position="21"/>
    </location>
</feature>
<dbReference type="AlphaFoldDB" id="A0AA88LXQ4"/>
<sequence>MTKMCVIYLGVLMLVLHLSSGAEPNNGTEANPNTTATPTMTTPKSCSGRAEAVLLLAPLALAASLLHTWS</sequence>
<feature type="compositionally biased region" description="Low complexity" evidence="1">
    <location>
        <begin position="23"/>
        <end position="43"/>
    </location>
</feature>
<dbReference type="EMBL" id="JAUPFM010000016">
    <property type="protein sequence ID" value="KAK2825890.1"/>
    <property type="molecule type" value="Genomic_DNA"/>
</dbReference>
<evidence type="ECO:0000313" key="3">
    <source>
        <dbReference type="EMBL" id="KAK2825890.1"/>
    </source>
</evidence>
<name>A0AA88LXQ4_CHASR</name>
<gene>
    <name evidence="3" type="ORF">Q5P01_020104</name>
</gene>
<keyword evidence="4" id="KW-1185">Reference proteome</keyword>
<feature type="region of interest" description="Disordered" evidence="1">
    <location>
        <begin position="23"/>
        <end position="44"/>
    </location>
</feature>